<dbReference type="EMBL" id="CP087977">
    <property type="protein sequence ID" value="UUZ46009.1"/>
    <property type="molecule type" value="Genomic_DNA"/>
</dbReference>
<name>A0AC61U7R5_9MICO</name>
<dbReference type="Proteomes" id="UP001059663">
    <property type="component" value="Chromosome"/>
</dbReference>
<evidence type="ECO:0000313" key="2">
    <source>
        <dbReference type="Proteomes" id="UP001059663"/>
    </source>
</evidence>
<proteinExistence type="predicted"/>
<evidence type="ECO:0000313" key="1">
    <source>
        <dbReference type="EMBL" id="UUZ46009.1"/>
    </source>
</evidence>
<reference evidence="1" key="1">
    <citation type="submission" date="2021-11" db="EMBL/GenBank/DDBJ databases">
        <title>Study of the species diversity of bacterial strains isolated from a unique natural object - Shulgan-Tash cave (Bashkiria).</title>
        <authorList>
            <person name="Sazanova A.L."/>
            <person name="Chirak E.R."/>
            <person name="Safronova V.I."/>
        </authorList>
    </citation>
    <scope>NUCLEOTIDE SEQUENCE</scope>
    <source>
        <strain evidence="1">P1</strain>
    </source>
</reference>
<sequence>MSQSPVHELSRDECWELLRSNEFGRLAFHLMGEVHIVPINYASDHEVLLFRTSQGNKLLGVVMQSDVAFEIDGYARDEAWSVIVRGGARVLEKRDDRERAENSRLRSPDPDRQGGLRRDRPGGDHRSALRLDKPWEHAIPVR</sequence>
<protein>
    <submittedName>
        <fullName evidence="1">Pyridoxamine 5'-phosphate oxidase family protein</fullName>
    </submittedName>
</protein>
<gene>
    <name evidence="1" type="ORF">LP422_09130</name>
</gene>
<accession>A0AC61U7R5</accession>
<organism evidence="1 2">
    <name type="scientific">Janibacter limosus</name>
    <dbReference type="NCBI Taxonomy" id="53458"/>
    <lineage>
        <taxon>Bacteria</taxon>
        <taxon>Bacillati</taxon>
        <taxon>Actinomycetota</taxon>
        <taxon>Actinomycetes</taxon>
        <taxon>Micrococcales</taxon>
        <taxon>Intrasporangiaceae</taxon>
        <taxon>Janibacter</taxon>
    </lineage>
</organism>